<protein>
    <recommendedName>
        <fullName evidence="4">Cardiolipin synthase N-terminal domain-containing protein</fullName>
    </recommendedName>
</protein>
<accession>A0ABU5HKI8</accession>
<evidence type="ECO:0000313" key="2">
    <source>
        <dbReference type="EMBL" id="MDY7256707.1"/>
    </source>
</evidence>
<organism evidence="2 3">
    <name type="scientific">Bacteroides vicugnae</name>
    <dbReference type="NCBI Taxonomy" id="3037989"/>
    <lineage>
        <taxon>Bacteria</taxon>
        <taxon>Pseudomonadati</taxon>
        <taxon>Bacteroidota</taxon>
        <taxon>Bacteroidia</taxon>
        <taxon>Bacteroidales</taxon>
        <taxon>Bacteroidaceae</taxon>
        <taxon>Bacteroides</taxon>
    </lineage>
</organism>
<gene>
    <name evidence="2" type="ORF">QHG74_03150</name>
</gene>
<evidence type="ECO:0000256" key="1">
    <source>
        <dbReference type="SAM" id="Phobius"/>
    </source>
</evidence>
<sequence length="88" mass="10460">MDTIVAFCLIIFLIYILICVIPAQMAETRGRSVMGWFFLSILITPIYTAFIIFCLGETDEKRKERIFQEEEWRILCRKLYSNKNNDEN</sequence>
<comment type="caution">
    <text evidence="2">The sequence shown here is derived from an EMBL/GenBank/DDBJ whole genome shotgun (WGS) entry which is preliminary data.</text>
</comment>
<dbReference type="RefSeq" id="WP_148366733.1">
    <property type="nucleotide sequence ID" value="NZ_JARZAK010000001.1"/>
</dbReference>
<keyword evidence="3" id="KW-1185">Reference proteome</keyword>
<evidence type="ECO:0000313" key="3">
    <source>
        <dbReference type="Proteomes" id="UP001292913"/>
    </source>
</evidence>
<name>A0ABU5HKI8_9BACE</name>
<keyword evidence="1" id="KW-0812">Transmembrane</keyword>
<dbReference type="EMBL" id="JARZAK010000001">
    <property type="protein sequence ID" value="MDY7256707.1"/>
    <property type="molecule type" value="Genomic_DNA"/>
</dbReference>
<dbReference type="Proteomes" id="UP001292913">
    <property type="component" value="Unassembled WGS sequence"/>
</dbReference>
<keyword evidence="1" id="KW-1133">Transmembrane helix</keyword>
<evidence type="ECO:0008006" key="4">
    <source>
        <dbReference type="Google" id="ProtNLM"/>
    </source>
</evidence>
<keyword evidence="1" id="KW-0472">Membrane</keyword>
<reference evidence="2 3" key="1">
    <citation type="submission" date="2023-04" db="EMBL/GenBank/DDBJ databases">
        <title>Bacteroides pacosi sp. nov., isolated from the fecal material of an alpaca.</title>
        <authorList>
            <person name="Miller S."/>
            <person name="Hendry M."/>
            <person name="King J."/>
            <person name="Sankaranarayanan K."/>
            <person name="Lawson P.A."/>
        </authorList>
    </citation>
    <scope>NUCLEOTIDE SEQUENCE [LARGE SCALE GENOMIC DNA]</scope>
    <source>
        <strain evidence="2 3">A2-P53</strain>
    </source>
</reference>
<feature type="transmembrane region" description="Helical" evidence="1">
    <location>
        <begin position="35"/>
        <end position="55"/>
    </location>
</feature>
<proteinExistence type="predicted"/>